<dbReference type="AlphaFoldDB" id="A0A9D2WMP3"/>
<gene>
    <name evidence="2" type="ORF">SPSYN_02935</name>
</gene>
<protein>
    <recommendedName>
        <fullName evidence="1">Arsenosugar biosynthesis radical SAM protein ArsS-like C-terminal domain-containing protein</fullName>
    </recommendedName>
</protein>
<sequence>MGYGKKENLVVNLVYNPGGAFLPPSQAALEAEYKRKLQEQHDIVFNHLFTITNNPVGRFRLFLHRSNDLERYMTKLSNSFNADALPYMSVETSFQ</sequence>
<comment type="caution">
    <text evidence="2">The sequence shown here is derived from an EMBL/GenBank/DDBJ whole genome shotgun (WGS) entry which is preliminary data.</text>
</comment>
<reference evidence="2" key="1">
    <citation type="submission" date="2016-02" db="EMBL/GenBank/DDBJ databases">
        <title>Draft Genome Sequence of Sporotomaculum syntrophicum Strain FB, a Syntrophic Benzoate Degrader.</title>
        <authorList>
            <person name="Nobu M.K."/>
            <person name="Narihiro T."/>
            <person name="Qiu Y.-L."/>
            <person name="Ohashi A."/>
            <person name="Liu W.-T."/>
            <person name="Yuji S."/>
        </authorList>
    </citation>
    <scope>NUCLEOTIDE SEQUENCE</scope>
    <source>
        <strain evidence="2">FB</strain>
    </source>
</reference>
<accession>A0A9D2WMP3</accession>
<evidence type="ECO:0000259" key="1">
    <source>
        <dbReference type="Pfam" id="PF12345"/>
    </source>
</evidence>
<dbReference type="EMBL" id="LSRS01000008">
    <property type="protein sequence ID" value="KAF1084023.1"/>
    <property type="molecule type" value="Genomic_DNA"/>
</dbReference>
<dbReference type="InterPro" id="IPR026351">
    <property type="entry name" value="rSAM_ArsS-like"/>
</dbReference>
<dbReference type="InterPro" id="IPR024521">
    <property type="entry name" value="ArsS-like_C"/>
</dbReference>
<name>A0A9D2WMP3_9FIRM</name>
<feature type="domain" description="Arsenosugar biosynthesis radical SAM protein ArsS-like C-terminal" evidence="1">
    <location>
        <begin position="22"/>
        <end position="87"/>
    </location>
</feature>
<evidence type="ECO:0000313" key="2">
    <source>
        <dbReference type="EMBL" id="KAF1084023.1"/>
    </source>
</evidence>
<evidence type="ECO:0000313" key="3">
    <source>
        <dbReference type="Proteomes" id="UP000798488"/>
    </source>
</evidence>
<dbReference type="Pfam" id="PF12345">
    <property type="entry name" value="DUF3641"/>
    <property type="match status" value="1"/>
</dbReference>
<proteinExistence type="predicted"/>
<keyword evidence="3" id="KW-1185">Reference proteome</keyword>
<organism evidence="2 3">
    <name type="scientific">Sporotomaculum syntrophicum</name>
    <dbReference type="NCBI Taxonomy" id="182264"/>
    <lineage>
        <taxon>Bacteria</taxon>
        <taxon>Bacillati</taxon>
        <taxon>Bacillota</taxon>
        <taxon>Clostridia</taxon>
        <taxon>Eubacteriales</taxon>
        <taxon>Desulfallaceae</taxon>
        <taxon>Sporotomaculum</taxon>
    </lineage>
</organism>
<dbReference type="Proteomes" id="UP000798488">
    <property type="component" value="Unassembled WGS sequence"/>
</dbReference>
<dbReference type="PANTHER" id="PTHR43728:SF1">
    <property type="entry name" value="FE-S OXIDOREDUCTASE"/>
    <property type="match status" value="1"/>
</dbReference>
<dbReference type="PANTHER" id="PTHR43728">
    <property type="entry name" value="SLR0304 PROTEIN"/>
    <property type="match status" value="1"/>
</dbReference>